<dbReference type="AlphaFoldDB" id="A0A183DA29"/>
<evidence type="ECO:0000313" key="4">
    <source>
        <dbReference type="WBParaSite" id="GPUH_0000557801-mRNA-1"/>
    </source>
</evidence>
<accession>A0A183DA29</accession>
<dbReference type="EMBL" id="UYRT01012002">
    <property type="protein sequence ID" value="VDK51326.1"/>
    <property type="molecule type" value="Genomic_DNA"/>
</dbReference>
<name>A0A183DA29_9BILA</name>
<feature type="compositionally biased region" description="Acidic residues" evidence="1">
    <location>
        <begin position="195"/>
        <end position="209"/>
    </location>
</feature>
<sequence length="217" mass="24459">MSQTRKFLAKDFITTSFSIGYRVTICRTQCTNIVPDQEEEVANDEHQENNNSLKALDENEAKRIALTIHNLTDDGKWLIAAWTEWSYKQLGIRSRGNRHRTHKVEIDEGAAGDSKEKKEGRHRGQKFRKHGHTGSAEGEHGKLPASHRIIIDEGENRVQLPSDEPVPSGEAQAKGAKTASKGHRRQGGRRRGSSECDDDGSYYVDEREDTNEIGHEE</sequence>
<proteinExistence type="predicted"/>
<reference evidence="4" key="1">
    <citation type="submission" date="2016-06" db="UniProtKB">
        <authorList>
            <consortium name="WormBaseParasite"/>
        </authorList>
    </citation>
    <scope>IDENTIFICATION</scope>
</reference>
<evidence type="ECO:0000313" key="2">
    <source>
        <dbReference type="EMBL" id="VDK51326.1"/>
    </source>
</evidence>
<evidence type="ECO:0000313" key="3">
    <source>
        <dbReference type="Proteomes" id="UP000271098"/>
    </source>
</evidence>
<feature type="compositionally biased region" description="Basic residues" evidence="1">
    <location>
        <begin position="180"/>
        <end position="191"/>
    </location>
</feature>
<gene>
    <name evidence="2" type="ORF">GPUH_LOCUS5570</name>
</gene>
<evidence type="ECO:0000256" key="1">
    <source>
        <dbReference type="SAM" id="MobiDB-lite"/>
    </source>
</evidence>
<dbReference type="Proteomes" id="UP000271098">
    <property type="component" value="Unassembled WGS sequence"/>
</dbReference>
<feature type="region of interest" description="Disordered" evidence="1">
    <location>
        <begin position="95"/>
        <end position="217"/>
    </location>
</feature>
<keyword evidence="3" id="KW-1185">Reference proteome</keyword>
<protein>
    <submittedName>
        <fullName evidence="4">Chromatin modification-related protein eaf-1-like</fullName>
    </submittedName>
</protein>
<feature type="compositionally biased region" description="Basic residues" evidence="1">
    <location>
        <begin position="120"/>
        <end position="132"/>
    </location>
</feature>
<organism evidence="4">
    <name type="scientific">Gongylonema pulchrum</name>
    <dbReference type="NCBI Taxonomy" id="637853"/>
    <lineage>
        <taxon>Eukaryota</taxon>
        <taxon>Metazoa</taxon>
        <taxon>Ecdysozoa</taxon>
        <taxon>Nematoda</taxon>
        <taxon>Chromadorea</taxon>
        <taxon>Rhabditida</taxon>
        <taxon>Spirurina</taxon>
        <taxon>Spiruromorpha</taxon>
        <taxon>Spiruroidea</taxon>
        <taxon>Gongylonematidae</taxon>
        <taxon>Gongylonema</taxon>
    </lineage>
</organism>
<dbReference type="WBParaSite" id="GPUH_0000557801-mRNA-1">
    <property type="protein sequence ID" value="GPUH_0000557801-mRNA-1"/>
    <property type="gene ID" value="GPUH_0000557801"/>
</dbReference>
<reference evidence="2 3" key="2">
    <citation type="submission" date="2018-11" db="EMBL/GenBank/DDBJ databases">
        <authorList>
            <consortium name="Pathogen Informatics"/>
        </authorList>
    </citation>
    <scope>NUCLEOTIDE SEQUENCE [LARGE SCALE GENOMIC DNA]</scope>
</reference>